<organism evidence="10 11">
    <name type="scientific">Felis catus</name>
    <name type="common">Cat</name>
    <name type="synonym">Felis silvestris catus</name>
    <dbReference type="NCBI Taxonomy" id="9685"/>
    <lineage>
        <taxon>Eukaryota</taxon>
        <taxon>Metazoa</taxon>
        <taxon>Chordata</taxon>
        <taxon>Craniata</taxon>
        <taxon>Vertebrata</taxon>
        <taxon>Euteleostomi</taxon>
        <taxon>Mammalia</taxon>
        <taxon>Eutheria</taxon>
        <taxon>Laurasiatheria</taxon>
        <taxon>Carnivora</taxon>
        <taxon>Feliformia</taxon>
        <taxon>Felidae</taxon>
        <taxon>Felinae</taxon>
        <taxon>Felis</taxon>
    </lineage>
</organism>
<feature type="domain" description="Polycystin cation channel PKD1/PKD2" evidence="8">
    <location>
        <begin position="322"/>
        <end position="440"/>
    </location>
</feature>
<feature type="transmembrane region" description="Helical" evidence="7">
    <location>
        <begin position="280"/>
        <end position="298"/>
    </location>
</feature>
<evidence type="ECO:0000259" key="8">
    <source>
        <dbReference type="Pfam" id="PF08016"/>
    </source>
</evidence>
<evidence type="ECO:0000256" key="7">
    <source>
        <dbReference type="SAM" id="Phobius"/>
    </source>
</evidence>
<feature type="domain" description="Polycystin" evidence="9">
    <location>
        <begin position="77"/>
        <end position="272"/>
    </location>
</feature>
<comment type="subcellular location">
    <subcellularLocation>
        <location evidence="1">Membrane</location>
        <topology evidence="1">Multi-pass membrane protein</topology>
    </subcellularLocation>
</comment>
<evidence type="ECO:0008006" key="12">
    <source>
        <dbReference type="Google" id="ProtNLM"/>
    </source>
</evidence>
<dbReference type="PANTHER" id="PTHR10877:SF47">
    <property type="entry name" value="POLYCYSTIN-2-LIKE PROTEIN 2"/>
    <property type="match status" value="1"/>
</dbReference>
<reference evidence="10" key="2">
    <citation type="submission" date="2025-08" db="UniProtKB">
        <authorList>
            <consortium name="Ensembl"/>
        </authorList>
    </citation>
    <scope>IDENTIFICATION</scope>
    <source>
        <strain evidence="10">breed Abyssinian</strain>
    </source>
</reference>
<evidence type="ECO:0000256" key="1">
    <source>
        <dbReference type="ARBA" id="ARBA00004141"/>
    </source>
</evidence>
<dbReference type="InterPro" id="IPR046791">
    <property type="entry name" value="Polycystin_dom"/>
</dbReference>
<dbReference type="InterPro" id="IPR003915">
    <property type="entry name" value="PKD_2"/>
</dbReference>
<reference evidence="10 11" key="1">
    <citation type="submission" date="2021-02" db="EMBL/GenBank/DDBJ databases">
        <title>Safari Cat Assemblies.</title>
        <authorList>
            <person name="Bredemeyer K.R."/>
            <person name="Murphy W.J."/>
        </authorList>
    </citation>
    <scope>NUCLEOTIDE SEQUENCE [LARGE SCALE GENOMIC DNA]</scope>
</reference>
<dbReference type="Gene3D" id="1.10.287.70">
    <property type="match status" value="1"/>
</dbReference>
<feature type="transmembrane region" description="Helical" evidence="7">
    <location>
        <begin position="310"/>
        <end position="330"/>
    </location>
</feature>
<evidence type="ECO:0000256" key="4">
    <source>
        <dbReference type="ARBA" id="ARBA00022989"/>
    </source>
</evidence>
<sequence length="568" mass="66914">MAEASRWHRGGAPKPKLHYRKEVEIRTTLQELSLYFIFLINLCILTFGMVNPHMYYLNKVMSSLFLDTSVPGDERTNFKSIRSITDFWKFMEGPLLEGLYWDAWYTNKTLYNLKNSSRIYYENILLGVPRVRQLRVRNNTCKVYSSFQSLMSECYDKYTSSNEDTSDFGLKQETEWKYSTPNSSSPWHWGFVGVYRNGGFIFTLSKSKSDTKNKFINLQLDSWITRGTRVIFIDFSLYNANVNLFCIIRLVAEFPATGGIITSWQFYSVKLLRYVSHYDYIIASCEITFCIFLIVFTTQEAQKIREFKSAYFKSVWNWLELLLLVIFKFISFNKTMSQLSTTLSRCLKDIVGFAIMFFIIFFAYAQLGFLVFGSQVDDFSTFQNAIFAQFRIVLGDFNFAGIQQANRILGPIYFITFIFFVFFVLLNMFLAIINDTYSEVKADYSIGRRPDFELGEMIKKSYNNALEKLRLKKPQKDEDDKGMKGDLAEQARREGFDENEIQSAEQMKKWKERLEKKYYSSEIQDDYQPVTQQEFRELFLYAVELEKELHYISLKLNRVMRRISALQN</sequence>
<keyword evidence="6" id="KW-0325">Glycoprotein</keyword>
<evidence type="ECO:0000256" key="2">
    <source>
        <dbReference type="ARBA" id="ARBA00007200"/>
    </source>
</evidence>
<dbReference type="InterPro" id="IPR013122">
    <property type="entry name" value="PKD1_2_channel"/>
</dbReference>
<dbReference type="PRINTS" id="PR01433">
    <property type="entry name" value="POLYCYSTIN2"/>
</dbReference>
<dbReference type="Ensembl" id="ENSFCTT00005052246.1">
    <property type="protein sequence ID" value="ENSFCTP00005038305.1"/>
    <property type="gene ID" value="ENSFCTG00005018171.1"/>
</dbReference>
<reference evidence="10" key="3">
    <citation type="submission" date="2025-09" db="UniProtKB">
        <authorList>
            <consortium name="Ensembl"/>
        </authorList>
    </citation>
    <scope>IDENTIFICATION</scope>
    <source>
        <strain evidence="10">breed Abyssinian</strain>
    </source>
</reference>
<dbReference type="PANTHER" id="PTHR10877">
    <property type="entry name" value="POLYCYSTIN FAMILY MEMBER"/>
    <property type="match status" value="1"/>
</dbReference>
<name>A0ABI7YU17_FELCA</name>
<keyword evidence="5 7" id="KW-0472">Membrane</keyword>
<evidence type="ECO:0000256" key="3">
    <source>
        <dbReference type="ARBA" id="ARBA00022692"/>
    </source>
</evidence>
<comment type="similarity">
    <text evidence="2">Belongs to the polycystin family.</text>
</comment>
<evidence type="ECO:0000313" key="10">
    <source>
        <dbReference type="Ensembl" id="ENSFCTP00005038305.1"/>
    </source>
</evidence>
<keyword evidence="11" id="KW-1185">Reference proteome</keyword>
<dbReference type="Pfam" id="PF20519">
    <property type="entry name" value="Polycystin_dom"/>
    <property type="match status" value="1"/>
</dbReference>
<dbReference type="InterPro" id="IPR051223">
    <property type="entry name" value="Polycystin"/>
</dbReference>
<evidence type="ECO:0000256" key="5">
    <source>
        <dbReference type="ARBA" id="ARBA00023136"/>
    </source>
</evidence>
<protein>
    <recommendedName>
        <fullName evidence="12">Polycystin 2 like 2, transient receptor potential cation channel</fullName>
    </recommendedName>
</protein>
<dbReference type="Proteomes" id="UP000823872">
    <property type="component" value="Chromosome A1"/>
</dbReference>
<feature type="transmembrane region" description="Helical" evidence="7">
    <location>
        <begin position="350"/>
        <end position="372"/>
    </location>
</feature>
<evidence type="ECO:0000259" key="9">
    <source>
        <dbReference type="Pfam" id="PF20519"/>
    </source>
</evidence>
<keyword evidence="3 7" id="KW-0812">Transmembrane</keyword>
<keyword evidence="4 7" id="KW-1133">Transmembrane helix</keyword>
<dbReference type="Pfam" id="PF08016">
    <property type="entry name" value="PKD_channel"/>
    <property type="match status" value="1"/>
</dbReference>
<dbReference type="GeneTree" id="ENSGT00940000161122"/>
<feature type="transmembrane region" description="Helical" evidence="7">
    <location>
        <begin position="412"/>
        <end position="433"/>
    </location>
</feature>
<gene>
    <name evidence="10" type="primary">PKD2L2</name>
</gene>
<evidence type="ECO:0000313" key="11">
    <source>
        <dbReference type="Proteomes" id="UP000823872"/>
    </source>
</evidence>
<feature type="transmembrane region" description="Helical" evidence="7">
    <location>
        <begin position="32"/>
        <end position="51"/>
    </location>
</feature>
<accession>A0ABI7YU17</accession>
<evidence type="ECO:0000256" key="6">
    <source>
        <dbReference type="ARBA" id="ARBA00023180"/>
    </source>
</evidence>
<proteinExistence type="inferred from homology"/>